<evidence type="ECO:0000256" key="3">
    <source>
        <dbReference type="ARBA" id="ARBA00022452"/>
    </source>
</evidence>
<evidence type="ECO:0000259" key="11">
    <source>
        <dbReference type="Pfam" id="PF00593"/>
    </source>
</evidence>
<evidence type="ECO:0000256" key="9">
    <source>
        <dbReference type="RuleBase" id="RU003357"/>
    </source>
</evidence>
<dbReference type="InterPro" id="IPR012910">
    <property type="entry name" value="Plug_dom"/>
</dbReference>
<keyword evidence="6 8" id="KW-0472">Membrane</keyword>
<protein>
    <submittedName>
        <fullName evidence="13">TonB-dependent receptor</fullName>
    </submittedName>
</protein>
<dbReference type="InterPro" id="IPR036942">
    <property type="entry name" value="Beta-barrel_TonB_sf"/>
</dbReference>
<evidence type="ECO:0000256" key="6">
    <source>
        <dbReference type="ARBA" id="ARBA00023136"/>
    </source>
</evidence>
<feature type="region of interest" description="Disordered" evidence="10">
    <location>
        <begin position="371"/>
        <end position="395"/>
    </location>
</feature>
<evidence type="ECO:0000256" key="8">
    <source>
        <dbReference type="PROSITE-ProRule" id="PRU01360"/>
    </source>
</evidence>
<keyword evidence="5 9" id="KW-0798">TonB box</keyword>
<feature type="compositionally biased region" description="Basic and acidic residues" evidence="10">
    <location>
        <begin position="374"/>
        <end position="395"/>
    </location>
</feature>
<dbReference type="SUPFAM" id="SSF49464">
    <property type="entry name" value="Carboxypeptidase regulatory domain-like"/>
    <property type="match status" value="1"/>
</dbReference>
<dbReference type="InterPro" id="IPR039426">
    <property type="entry name" value="TonB-dep_rcpt-like"/>
</dbReference>
<dbReference type="Pfam" id="PF13620">
    <property type="entry name" value="CarboxypepD_reg"/>
    <property type="match status" value="1"/>
</dbReference>
<evidence type="ECO:0000256" key="5">
    <source>
        <dbReference type="ARBA" id="ARBA00023077"/>
    </source>
</evidence>
<evidence type="ECO:0000313" key="14">
    <source>
        <dbReference type="Proteomes" id="UP000264071"/>
    </source>
</evidence>
<accession>A0A3D4V8T2</accession>
<keyword evidence="2 8" id="KW-0813">Transport</keyword>
<proteinExistence type="inferred from homology"/>
<comment type="subcellular location">
    <subcellularLocation>
        <location evidence="1 8">Cell outer membrane</location>
        <topology evidence="1 8">Multi-pass membrane protein</topology>
    </subcellularLocation>
</comment>
<dbReference type="Proteomes" id="UP000264071">
    <property type="component" value="Unassembled WGS sequence"/>
</dbReference>
<organism evidence="13 14">
    <name type="scientific">Gemmatimonas aurantiaca</name>
    <dbReference type="NCBI Taxonomy" id="173480"/>
    <lineage>
        <taxon>Bacteria</taxon>
        <taxon>Pseudomonadati</taxon>
        <taxon>Gemmatimonadota</taxon>
        <taxon>Gemmatimonadia</taxon>
        <taxon>Gemmatimonadales</taxon>
        <taxon>Gemmatimonadaceae</taxon>
        <taxon>Gemmatimonas</taxon>
    </lineage>
</organism>
<evidence type="ECO:0000256" key="2">
    <source>
        <dbReference type="ARBA" id="ARBA00022448"/>
    </source>
</evidence>
<evidence type="ECO:0000256" key="7">
    <source>
        <dbReference type="ARBA" id="ARBA00023237"/>
    </source>
</evidence>
<keyword evidence="4 8" id="KW-0812">Transmembrane</keyword>
<dbReference type="InterPro" id="IPR037066">
    <property type="entry name" value="Plug_dom_sf"/>
</dbReference>
<dbReference type="Gene3D" id="2.60.40.1120">
    <property type="entry name" value="Carboxypeptidase-like, regulatory domain"/>
    <property type="match status" value="1"/>
</dbReference>
<evidence type="ECO:0000256" key="1">
    <source>
        <dbReference type="ARBA" id="ARBA00004571"/>
    </source>
</evidence>
<dbReference type="Gene3D" id="2.170.130.10">
    <property type="entry name" value="TonB-dependent receptor, plug domain"/>
    <property type="match status" value="1"/>
</dbReference>
<evidence type="ECO:0000256" key="4">
    <source>
        <dbReference type="ARBA" id="ARBA00022692"/>
    </source>
</evidence>
<feature type="domain" description="TonB-dependent receptor plug" evidence="12">
    <location>
        <begin position="162"/>
        <end position="266"/>
    </location>
</feature>
<keyword evidence="3 8" id="KW-1134">Transmembrane beta strand</keyword>
<dbReference type="InterPro" id="IPR000531">
    <property type="entry name" value="Beta-barrel_TonB"/>
</dbReference>
<keyword evidence="13" id="KW-0675">Receptor</keyword>
<name>A0A3D4V8T2_9BACT</name>
<dbReference type="Pfam" id="PF07715">
    <property type="entry name" value="Plug"/>
    <property type="match status" value="1"/>
</dbReference>
<dbReference type="Gene3D" id="2.40.170.20">
    <property type="entry name" value="TonB-dependent receptor, beta-barrel domain"/>
    <property type="match status" value="1"/>
</dbReference>
<comment type="similarity">
    <text evidence="8 9">Belongs to the TonB-dependent receptor family.</text>
</comment>
<dbReference type="Pfam" id="PF00593">
    <property type="entry name" value="TonB_dep_Rec_b-barrel"/>
    <property type="match status" value="1"/>
</dbReference>
<dbReference type="PANTHER" id="PTHR30069:SF40">
    <property type="entry name" value="TONB-DEPENDENT RECEPTOR NMB0964-RELATED"/>
    <property type="match status" value="1"/>
</dbReference>
<dbReference type="PANTHER" id="PTHR30069">
    <property type="entry name" value="TONB-DEPENDENT OUTER MEMBRANE RECEPTOR"/>
    <property type="match status" value="1"/>
</dbReference>
<feature type="domain" description="TonB-dependent receptor-like beta-barrel" evidence="11">
    <location>
        <begin position="329"/>
        <end position="769"/>
    </location>
</feature>
<comment type="caution">
    <text evidence="13">The sequence shown here is derived from an EMBL/GenBank/DDBJ whole genome shotgun (WGS) entry which is preliminary data.</text>
</comment>
<reference evidence="13 14" key="1">
    <citation type="journal article" date="2018" name="Nat. Biotechnol.">
        <title>A standardized bacterial taxonomy based on genome phylogeny substantially revises the tree of life.</title>
        <authorList>
            <person name="Parks D.H."/>
            <person name="Chuvochina M."/>
            <person name="Waite D.W."/>
            <person name="Rinke C."/>
            <person name="Skarshewski A."/>
            <person name="Chaumeil P.A."/>
            <person name="Hugenholtz P."/>
        </authorList>
    </citation>
    <scope>NUCLEOTIDE SEQUENCE [LARGE SCALE GENOMIC DNA]</scope>
    <source>
        <strain evidence="13">UBA8844</strain>
    </source>
</reference>
<sequence>MLRRAHSACRSLRTFQVELIMVRSFFRITEARRVALLRVAVLALGLVLGALSLAAAPLAAQSASVLGVVKDSAGAPLANVQVVASGSNRSALTDERGEFALRGLPSGTYHLDLVRIGYASAHQVVTVASSGSDVRVSIVMHVATVRLSSVNVTATPTGSDPLDVTQATVQLGGKELQRALSTSIGQTLSKEPGMAARFNGPMASTPVIRGLTGERVLVLQDGERTGDLSSAAADHMNAVDPSSAERIEVIRGPASLLYGNNALGGVVNVISNDIPTSIPTKASGYLLGQGESATPGGVGGVGLTLPLGSQFALTARGGLRDFTDTRVGGGAKQLNTSGSTQNFTVGGGYVGTKLSLGGVYRQMNFEYGLPYDAGDDHDHDHDGEEDHEEGHGHGRVRIDGLRRVGSLQGTLNTGVTALPTIKVDQTVQSYRHSEIEESGEVGTRFNLSTQTTNITARTRFGRAAGALGVQGIFRQYAPVGEEAFTPAADNRNLAAFVFQEFPITRNPDADHAPRLQLGARYDRFTIETNPGAEAERFGAPRTRNFDNMAGSIGLSVPVAEGVSLSANASRGFRAPAVEELYADGFHAAVGTYDVGNPDLKAEQSTGLEAGLRAQSSRVFAQFNGYYNRIDGYITPVALATPVVVDGEAVPSVTFAGRDAVLAGVEGQVESKLVHHFVGGLMGDYTRASIRGSDDVLPYIPAGRLGASLRYDNGRVSLGGDVRRVFAQDRVTGDELDVATDAYTLLDLNASWLFTLAGRQVHSVTLRLDNALDEQYRDATSRIKRFAYNPGRNIALVYKVLY</sequence>
<dbReference type="EMBL" id="DPIY01000009">
    <property type="protein sequence ID" value="HCT57505.1"/>
    <property type="molecule type" value="Genomic_DNA"/>
</dbReference>
<dbReference type="GO" id="GO:0009279">
    <property type="term" value="C:cell outer membrane"/>
    <property type="evidence" value="ECO:0007669"/>
    <property type="project" value="UniProtKB-SubCell"/>
</dbReference>
<evidence type="ECO:0000259" key="12">
    <source>
        <dbReference type="Pfam" id="PF07715"/>
    </source>
</evidence>
<dbReference type="AlphaFoldDB" id="A0A3D4V8T2"/>
<gene>
    <name evidence="13" type="ORF">DGD08_09925</name>
</gene>
<dbReference type="GO" id="GO:0015344">
    <property type="term" value="F:siderophore uptake transmembrane transporter activity"/>
    <property type="evidence" value="ECO:0007669"/>
    <property type="project" value="TreeGrafter"/>
</dbReference>
<evidence type="ECO:0000313" key="13">
    <source>
        <dbReference type="EMBL" id="HCT57505.1"/>
    </source>
</evidence>
<evidence type="ECO:0000256" key="10">
    <source>
        <dbReference type="SAM" id="MobiDB-lite"/>
    </source>
</evidence>
<keyword evidence="7 8" id="KW-0998">Cell outer membrane</keyword>
<dbReference type="SUPFAM" id="SSF56935">
    <property type="entry name" value="Porins"/>
    <property type="match status" value="1"/>
</dbReference>
<dbReference type="InterPro" id="IPR008969">
    <property type="entry name" value="CarboxyPept-like_regulatory"/>
</dbReference>
<dbReference type="GO" id="GO:0044718">
    <property type="term" value="P:siderophore transmembrane transport"/>
    <property type="evidence" value="ECO:0007669"/>
    <property type="project" value="TreeGrafter"/>
</dbReference>
<dbReference type="PROSITE" id="PS52016">
    <property type="entry name" value="TONB_DEPENDENT_REC_3"/>
    <property type="match status" value="1"/>
</dbReference>